<feature type="domain" description="Cadherin" evidence="16">
    <location>
        <begin position="30"/>
        <end position="142"/>
    </location>
</feature>
<comment type="subcellular location">
    <subcellularLocation>
        <location evidence="1">Membrane</location>
        <topology evidence="1">Single-pass membrane protein</topology>
    </subcellularLocation>
</comment>
<evidence type="ECO:0000313" key="18">
    <source>
        <dbReference type="RefSeq" id="XP_018332036.1"/>
    </source>
</evidence>
<feature type="compositionally biased region" description="Basic and acidic residues" evidence="14">
    <location>
        <begin position="1060"/>
        <end position="1071"/>
    </location>
</feature>
<dbReference type="GO" id="GO:0009653">
    <property type="term" value="P:anatomical structure morphogenesis"/>
    <property type="evidence" value="ECO:0007669"/>
    <property type="project" value="UniProtKB-ARBA"/>
</dbReference>
<protein>
    <recommendedName>
        <fullName evidence="10">Cadherin-related family member 1</fullName>
    </recommendedName>
    <alternativeName>
        <fullName evidence="11">Photoreceptor cadherin</fullName>
    </alternativeName>
    <alternativeName>
        <fullName evidence="12">Protocadherin-21</fullName>
    </alternativeName>
</protein>
<keyword evidence="3" id="KW-0732">Signal</keyword>
<evidence type="ECO:0000256" key="9">
    <source>
        <dbReference type="ARBA" id="ARBA00023170"/>
    </source>
</evidence>
<dbReference type="GO" id="GO:0016477">
    <property type="term" value="P:cell migration"/>
    <property type="evidence" value="ECO:0007669"/>
    <property type="project" value="TreeGrafter"/>
</dbReference>
<evidence type="ECO:0000256" key="8">
    <source>
        <dbReference type="ARBA" id="ARBA00023136"/>
    </source>
</evidence>
<dbReference type="OrthoDB" id="8188793at2759"/>
<evidence type="ECO:0000256" key="10">
    <source>
        <dbReference type="ARBA" id="ARBA00044073"/>
    </source>
</evidence>
<keyword evidence="8 15" id="KW-0472">Membrane</keyword>
<dbReference type="PROSITE" id="PS50268">
    <property type="entry name" value="CADHERIN_2"/>
    <property type="match status" value="5"/>
</dbReference>
<feature type="compositionally biased region" description="Basic and acidic residues" evidence="14">
    <location>
        <begin position="1163"/>
        <end position="1174"/>
    </location>
</feature>
<evidence type="ECO:0000256" key="14">
    <source>
        <dbReference type="SAM" id="MobiDB-lite"/>
    </source>
</evidence>
<proteinExistence type="predicted"/>
<dbReference type="KEGG" id="apln:108741663"/>
<keyword evidence="9" id="KW-0675">Receptor</keyword>
<dbReference type="GO" id="GO:0007156">
    <property type="term" value="P:homophilic cell adhesion via plasma membrane adhesion molecules"/>
    <property type="evidence" value="ECO:0007669"/>
    <property type="project" value="InterPro"/>
</dbReference>
<dbReference type="PANTHER" id="PTHR24027">
    <property type="entry name" value="CADHERIN-23"/>
    <property type="match status" value="1"/>
</dbReference>
<keyword evidence="17" id="KW-1185">Reference proteome</keyword>
<dbReference type="Gene3D" id="2.60.40.60">
    <property type="entry name" value="Cadherins"/>
    <property type="match status" value="5"/>
</dbReference>
<dbReference type="FunFam" id="2.60.40.60:FF:000020">
    <property type="entry name" value="Dachsous cadherin-related 1b"/>
    <property type="match status" value="1"/>
</dbReference>
<keyword evidence="4" id="KW-0677">Repeat</keyword>
<evidence type="ECO:0000256" key="5">
    <source>
        <dbReference type="ARBA" id="ARBA00022837"/>
    </source>
</evidence>
<dbReference type="GO" id="GO:0016342">
    <property type="term" value="C:catenin complex"/>
    <property type="evidence" value="ECO:0007669"/>
    <property type="project" value="TreeGrafter"/>
</dbReference>
<evidence type="ECO:0000256" key="6">
    <source>
        <dbReference type="ARBA" id="ARBA00022889"/>
    </source>
</evidence>
<dbReference type="InterPro" id="IPR039808">
    <property type="entry name" value="Cadherin"/>
</dbReference>
<dbReference type="InterPro" id="IPR015919">
    <property type="entry name" value="Cadherin-like_sf"/>
</dbReference>
<dbReference type="GeneID" id="108741663"/>
<name>A0A1W4X7F7_AGRPL</name>
<dbReference type="AlphaFoldDB" id="A0A1W4X7F7"/>
<feature type="domain" description="Cadherin" evidence="16">
    <location>
        <begin position="477"/>
        <end position="589"/>
    </location>
</feature>
<dbReference type="PANTHER" id="PTHR24027:SF413">
    <property type="entry name" value="CADHERIN RELATED FAMILY MEMBER 1"/>
    <property type="match status" value="1"/>
</dbReference>
<evidence type="ECO:0000256" key="12">
    <source>
        <dbReference type="ARBA" id="ARBA00044335"/>
    </source>
</evidence>
<feature type="compositionally biased region" description="Basic and acidic residues" evidence="14">
    <location>
        <begin position="1116"/>
        <end position="1126"/>
    </location>
</feature>
<evidence type="ECO:0000259" key="16">
    <source>
        <dbReference type="PROSITE" id="PS50268"/>
    </source>
</evidence>
<dbReference type="InterPro" id="IPR020894">
    <property type="entry name" value="Cadherin_CS"/>
</dbReference>
<evidence type="ECO:0000256" key="4">
    <source>
        <dbReference type="ARBA" id="ARBA00022737"/>
    </source>
</evidence>
<evidence type="ECO:0000256" key="1">
    <source>
        <dbReference type="ARBA" id="ARBA00004167"/>
    </source>
</evidence>
<dbReference type="GO" id="GO:0045296">
    <property type="term" value="F:cadherin binding"/>
    <property type="evidence" value="ECO:0007669"/>
    <property type="project" value="TreeGrafter"/>
</dbReference>
<keyword evidence="2 15" id="KW-0812">Transmembrane</keyword>
<dbReference type="PROSITE" id="PS00232">
    <property type="entry name" value="CADHERIN_1"/>
    <property type="match status" value="1"/>
</dbReference>
<dbReference type="CDD" id="cd11304">
    <property type="entry name" value="Cadherin_repeat"/>
    <property type="match status" value="5"/>
</dbReference>
<evidence type="ECO:0000256" key="15">
    <source>
        <dbReference type="SAM" id="Phobius"/>
    </source>
</evidence>
<feature type="domain" description="Cadherin" evidence="16">
    <location>
        <begin position="370"/>
        <end position="476"/>
    </location>
</feature>
<evidence type="ECO:0000256" key="2">
    <source>
        <dbReference type="ARBA" id="ARBA00022692"/>
    </source>
</evidence>
<dbReference type="GO" id="GO:0008013">
    <property type="term" value="F:beta-catenin binding"/>
    <property type="evidence" value="ECO:0007669"/>
    <property type="project" value="TreeGrafter"/>
</dbReference>
<gene>
    <name evidence="18" type="primary">LOC108741663</name>
</gene>
<dbReference type="Proteomes" id="UP000192223">
    <property type="component" value="Unplaced"/>
</dbReference>
<dbReference type="GO" id="GO:0005509">
    <property type="term" value="F:calcium ion binding"/>
    <property type="evidence" value="ECO:0007669"/>
    <property type="project" value="UniProtKB-UniRule"/>
</dbReference>
<feature type="domain" description="Cadherin" evidence="16">
    <location>
        <begin position="260"/>
        <end position="369"/>
    </location>
</feature>
<feature type="domain" description="Cadherin" evidence="16">
    <location>
        <begin position="143"/>
        <end position="259"/>
    </location>
</feature>
<dbReference type="GO" id="GO:0060429">
    <property type="term" value="P:epithelium development"/>
    <property type="evidence" value="ECO:0007669"/>
    <property type="project" value="UniProtKB-ARBA"/>
</dbReference>
<feature type="region of interest" description="Disordered" evidence="14">
    <location>
        <begin position="1012"/>
        <end position="1182"/>
    </location>
</feature>
<accession>A0A1W4X7F7</accession>
<keyword evidence="7 15" id="KW-1133">Transmembrane helix</keyword>
<evidence type="ECO:0000256" key="7">
    <source>
        <dbReference type="ARBA" id="ARBA00022989"/>
    </source>
</evidence>
<dbReference type="SUPFAM" id="SSF49313">
    <property type="entry name" value="Cadherin-like"/>
    <property type="match status" value="5"/>
</dbReference>
<reference evidence="18" key="1">
    <citation type="submission" date="2025-08" db="UniProtKB">
        <authorList>
            <consortium name="RefSeq"/>
        </authorList>
    </citation>
    <scope>IDENTIFICATION</scope>
    <source>
        <tissue evidence="18">Entire body</tissue>
    </source>
</reference>
<keyword evidence="6" id="KW-0130">Cell adhesion</keyword>
<dbReference type="RefSeq" id="XP_018332036.1">
    <property type="nucleotide sequence ID" value="XM_018476534.1"/>
</dbReference>
<sequence>MKLYIRWKTKLLTVIVRATNATTPFGEIFPGAPSLLTISESAPRNTELGTLIAKGDKTKERPVLLEVWGSPKFTLRQRIVQERSSEGTLLLSGQLDYETTNLYYLSILANDVWTEPGNDTRNIVGWPLVVAVLDEQDTPPVFTLAPPVTELHSDLHPGDLVMKVRAEDGDRGNPRDIRYGLLPEENPFASFFVLSENAGELRLARPLVELQARTDGQSPIVLSIIAEEIRTNAKEPAAQSTTVKVALIPPPPVWDIPHFSNSRFTTRLEENSPPGTSLNLSSIELIVQPGEVLTLELDNNNGTFEVTPSVIENRSKFNIVVRDNHLLDYESRRSVECVIVAREFKTGNHSVSAKLVIFLVDVNDNPPVFDEAEYKAEVVENADVGTTVIHVRATDVDTGLGGTVRYVELLGPGSEFFRLDPTSGLVSVADSKGLDAERTEFFIFTVEAADEDGEGLKATTQLSLHLLDVNDEIPKFEKELYEFIVDTQKQRFTSTAFIKAVDLDVTSPNNEVHYELIPSSDNVTLDSNTGELTLRGSWGTTELVVLKARAYDGGVPRLWSDTEVRIYPPDSRTYPVTFIVPGINQNPESIEQKLRTLTGGDVAIKDIQPYTDYNTNDRSKKSLVTASIRYPANAFVDIDRIQRLFSRTVNEKDVEIQRAGASDNLWWLFLILTLLLLLAIVLLLCCFCEPCPLYVPPNKRKIVASETVQKNVQDAGNGNENKSVQVAEWFGRREAWSPEGVIVDNEVDSLRRHEMERGSDRDLRRKVAHKRESLDRDHLYIREGNADILRLITRGGEQQAQRQYFVDNQNNLVDSGKDILLKRFMDQQGTSHQVKVGTLPHESHRAYEGQENLEAVLRQQNSLLRQIILEREREVRLETQSLPAGTQTDRNAGTQTEELYILRPPQRKIYSDNDASDGSEAEEEILLTRLRGRKKKERRRRALEIRRKITTPIREESEEYIEPIEAQGVFRSTDNLRGRVLKEILLNGISRTDVSKLGINKEILTEIFNSLDASESTEKDQSQQKRNRKDNGEYSSDSLEEGDHRPRKSKIRFSKQAQKYRSETDLSKMSEAKSQLKAKSQSNLDLSEEKVKTKSKRGASRYMEWYNKSKRPGITRNKEEDSKSVKVVDPLLKQAKPKGGISESSGTSSSKSSRKQRHPLIQHSEHRFEPRRNDEDVDSGIVLAKPPITQRKSIFSIAYEDIGTKQLLPDSSTPT</sequence>
<dbReference type="Pfam" id="PF00028">
    <property type="entry name" value="Cadherin"/>
    <property type="match status" value="1"/>
</dbReference>
<organism evidence="17 18">
    <name type="scientific">Agrilus planipennis</name>
    <name type="common">Emerald ash borer</name>
    <name type="synonym">Agrilus marcopoli</name>
    <dbReference type="NCBI Taxonomy" id="224129"/>
    <lineage>
        <taxon>Eukaryota</taxon>
        <taxon>Metazoa</taxon>
        <taxon>Ecdysozoa</taxon>
        <taxon>Arthropoda</taxon>
        <taxon>Hexapoda</taxon>
        <taxon>Insecta</taxon>
        <taxon>Pterygota</taxon>
        <taxon>Neoptera</taxon>
        <taxon>Endopterygota</taxon>
        <taxon>Coleoptera</taxon>
        <taxon>Polyphaga</taxon>
        <taxon>Elateriformia</taxon>
        <taxon>Buprestoidea</taxon>
        <taxon>Buprestidae</taxon>
        <taxon>Agrilinae</taxon>
        <taxon>Agrilus</taxon>
    </lineage>
</organism>
<evidence type="ECO:0000256" key="11">
    <source>
        <dbReference type="ARBA" id="ARBA00044253"/>
    </source>
</evidence>
<feature type="compositionally biased region" description="Low complexity" evidence="14">
    <location>
        <begin position="1138"/>
        <end position="1151"/>
    </location>
</feature>
<dbReference type="PRINTS" id="PR00205">
    <property type="entry name" value="CADHERIN"/>
</dbReference>
<evidence type="ECO:0000256" key="13">
    <source>
        <dbReference type="PROSITE-ProRule" id="PRU00043"/>
    </source>
</evidence>
<dbReference type="SMART" id="SM00112">
    <property type="entry name" value="CA"/>
    <property type="match status" value="4"/>
</dbReference>
<dbReference type="STRING" id="224129.A0A1W4X7F7"/>
<keyword evidence="5 13" id="KW-0106">Calcium</keyword>
<dbReference type="InterPro" id="IPR002126">
    <property type="entry name" value="Cadherin-like_dom"/>
</dbReference>
<dbReference type="InParanoid" id="A0A1W4X7F7"/>
<evidence type="ECO:0000256" key="3">
    <source>
        <dbReference type="ARBA" id="ARBA00022729"/>
    </source>
</evidence>
<feature type="transmembrane region" description="Helical" evidence="15">
    <location>
        <begin position="665"/>
        <end position="684"/>
    </location>
</feature>
<evidence type="ECO:0000313" key="17">
    <source>
        <dbReference type="Proteomes" id="UP000192223"/>
    </source>
</evidence>